<keyword evidence="10" id="KW-0235">DNA replication</keyword>
<keyword evidence="14" id="KW-0915">Sodium</keyword>
<dbReference type="InterPro" id="IPR029398">
    <property type="entry name" value="PolB_thumb"/>
</dbReference>
<dbReference type="InterPro" id="IPR022311">
    <property type="entry name" value="PolX-like"/>
</dbReference>
<feature type="domain" description="Helix-hairpin-helix DNA-binding motif class 1" evidence="22">
    <location>
        <begin position="130"/>
        <end position="149"/>
    </location>
</feature>
<dbReference type="Pfam" id="PF14716">
    <property type="entry name" value="HHH_8"/>
    <property type="match status" value="1"/>
</dbReference>
<evidence type="ECO:0000259" key="23">
    <source>
        <dbReference type="SMART" id="SM00481"/>
    </source>
</evidence>
<dbReference type="GO" id="GO:0003887">
    <property type="term" value="F:DNA-directed DNA polymerase activity"/>
    <property type="evidence" value="ECO:0007669"/>
    <property type="project" value="UniProtKB-KW"/>
</dbReference>
<dbReference type="Pfam" id="PF14520">
    <property type="entry name" value="HHH_5"/>
    <property type="match status" value="1"/>
</dbReference>
<evidence type="ECO:0000259" key="22">
    <source>
        <dbReference type="SMART" id="SM00278"/>
    </source>
</evidence>
<dbReference type="InterPro" id="IPR027421">
    <property type="entry name" value="DNA_pol_lamdba_lyase_dom_sf"/>
</dbReference>
<proteinExistence type="predicted"/>
<dbReference type="Gene3D" id="1.10.150.110">
    <property type="entry name" value="DNA polymerase beta, N-terminal domain-like"/>
    <property type="match status" value="1"/>
</dbReference>
<keyword evidence="11" id="KW-0227">DNA damage</keyword>
<evidence type="ECO:0000256" key="2">
    <source>
        <dbReference type="ARBA" id="ARBA00004496"/>
    </source>
</evidence>
<dbReference type="InterPro" id="IPR002008">
    <property type="entry name" value="DNA_pol_X_beta-like"/>
</dbReference>
<reference evidence="25 26" key="1">
    <citation type="journal article" date="2016" name="Nat. Commun.">
        <title>Thousands of microbial genomes shed light on interconnected biogeochemical processes in an aquifer system.</title>
        <authorList>
            <person name="Anantharaman K."/>
            <person name="Brown C.T."/>
            <person name="Hug L.A."/>
            <person name="Sharon I."/>
            <person name="Castelle C.J."/>
            <person name="Probst A.J."/>
            <person name="Thomas B.C."/>
            <person name="Singh A."/>
            <person name="Wilkins M.J."/>
            <person name="Karaoz U."/>
            <person name="Brodie E.L."/>
            <person name="Williams K.H."/>
            <person name="Hubbard S.S."/>
            <person name="Banfield J.F."/>
        </authorList>
    </citation>
    <scope>NUCLEOTIDE SEQUENCE [LARGE SCALE GENOMIC DNA]</scope>
</reference>
<evidence type="ECO:0000256" key="14">
    <source>
        <dbReference type="ARBA" id="ARBA00023053"/>
    </source>
</evidence>
<evidence type="ECO:0000256" key="10">
    <source>
        <dbReference type="ARBA" id="ARBA00022705"/>
    </source>
</evidence>
<comment type="catalytic activity">
    <reaction evidence="21">
        <text>DNA(n) + a 2'-deoxyribonucleoside 5'-triphosphate = DNA(n+1) + diphosphate</text>
        <dbReference type="Rhea" id="RHEA:22508"/>
        <dbReference type="Rhea" id="RHEA-COMP:17339"/>
        <dbReference type="Rhea" id="RHEA-COMP:17340"/>
        <dbReference type="ChEBI" id="CHEBI:33019"/>
        <dbReference type="ChEBI" id="CHEBI:61560"/>
        <dbReference type="ChEBI" id="CHEBI:173112"/>
        <dbReference type="EC" id="2.7.7.7"/>
    </reaction>
</comment>
<dbReference type="SUPFAM" id="SSF47781">
    <property type="entry name" value="RuvA domain 2-like"/>
    <property type="match status" value="1"/>
</dbReference>
<dbReference type="GO" id="GO:0003677">
    <property type="term" value="F:DNA binding"/>
    <property type="evidence" value="ECO:0007669"/>
    <property type="project" value="InterPro"/>
</dbReference>
<dbReference type="Proteomes" id="UP000178771">
    <property type="component" value="Unassembled WGS sequence"/>
</dbReference>
<comment type="catalytic activity">
    <reaction evidence="19">
        <text>a 5'-end 2'-deoxyribose-2'-deoxyribonucleotide-DNA = (2E,4S)-4-hydroxypenten-2-al-5-phosphate + a 5'-end 5'-phospho-2'-deoxyribonucleoside-DNA + H(+)</text>
        <dbReference type="Rhea" id="RHEA:76255"/>
        <dbReference type="Rhea" id="RHEA-COMP:13180"/>
        <dbReference type="Rhea" id="RHEA-COMP:18657"/>
        <dbReference type="ChEBI" id="CHEBI:15378"/>
        <dbReference type="ChEBI" id="CHEBI:136412"/>
        <dbReference type="ChEBI" id="CHEBI:195194"/>
        <dbReference type="ChEBI" id="CHEBI:195195"/>
    </reaction>
</comment>
<organism evidence="25 26">
    <name type="scientific">candidate division WWE3 bacterium RIFCSPLOWO2_01_FULL_39_13</name>
    <dbReference type="NCBI Taxonomy" id="1802624"/>
    <lineage>
        <taxon>Bacteria</taxon>
        <taxon>Katanobacteria</taxon>
    </lineage>
</organism>
<dbReference type="EC" id="4.2.99.18" evidence="4"/>
<dbReference type="Gene3D" id="3.30.460.10">
    <property type="entry name" value="Beta Polymerase, domain 2"/>
    <property type="match status" value="1"/>
</dbReference>
<dbReference type="PRINTS" id="PR00870">
    <property type="entry name" value="DNAPOLXBETA"/>
</dbReference>
<dbReference type="SMART" id="SM00481">
    <property type="entry name" value="POLIIIAc"/>
    <property type="match status" value="1"/>
</dbReference>
<feature type="domain" description="Helix-hairpin-helix DNA-binding motif class 1" evidence="22">
    <location>
        <begin position="55"/>
        <end position="74"/>
    </location>
</feature>
<keyword evidence="8" id="KW-0808">Transferase</keyword>
<dbReference type="Gene3D" id="3.30.210.10">
    <property type="entry name" value="DNA polymerase, thumb domain"/>
    <property type="match status" value="1"/>
</dbReference>
<dbReference type="InterPro" id="IPR037160">
    <property type="entry name" value="DNA_Pol_thumb_sf"/>
</dbReference>
<dbReference type="InterPro" id="IPR047967">
    <property type="entry name" value="PolX_PHP"/>
</dbReference>
<dbReference type="Pfam" id="PF14791">
    <property type="entry name" value="DNA_pol_B_thumb"/>
    <property type="match status" value="1"/>
</dbReference>
<dbReference type="InterPro" id="IPR010996">
    <property type="entry name" value="HHH_MUS81"/>
</dbReference>
<dbReference type="Gene3D" id="3.20.20.140">
    <property type="entry name" value="Metal-dependent hydrolases"/>
    <property type="match status" value="1"/>
</dbReference>
<evidence type="ECO:0000256" key="5">
    <source>
        <dbReference type="ARBA" id="ARBA00020020"/>
    </source>
</evidence>
<dbReference type="GO" id="GO:0008270">
    <property type="term" value="F:zinc ion binding"/>
    <property type="evidence" value="ECO:0007669"/>
    <property type="project" value="TreeGrafter"/>
</dbReference>
<comment type="function">
    <text evidence="20">Repair polymerase that plays a key role in base-excision repair. During this process, the damaged base is excised by specific DNA glycosylases, the DNA backbone is nicked at the abasic site by an apurinic/apyrimidic (AP) endonuclease, and POLB removes 5'-deoxyribose-phosphate from the preincised AP site acting as a 5'-deoxyribose-phosphate lyase (5'-dRP lyase); through its DNA polymerase activity, it adds one nucleotide to the 3' end of the arising single-nucleotide gap. Conducts 'gap-filling' DNA synthesis in a stepwise distributive fashion rather than in a processive fashion as for other DNA polymerases. It is also able to cleave sugar-phosphate bonds 3' to an intact AP site, acting as an AP lyase.</text>
</comment>
<comment type="cofactor">
    <cofactor evidence="1">
        <name>Mg(2+)</name>
        <dbReference type="ChEBI" id="CHEBI:18420"/>
    </cofactor>
</comment>
<dbReference type="InterPro" id="IPR043519">
    <property type="entry name" value="NT_sf"/>
</dbReference>
<keyword evidence="6" id="KW-0488">Methylation</keyword>
<evidence type="ECO:0000256" key="17">
    <source>
        <dbReference type="ARBA" id="ARBA00035726"/>
    </source>
</evidence>
<feature type="domain" description="Polymerase/histidinol phosphatase N-terminal" evidence="23">
    <location>
        <begin position="343"/>
        <end position="422"/>
    </location>
</feature>
<evidence type="ECO:0000313" key="26">
    <source>
        <dbReference type="Proteomes" id="UP000178771"/>
    </source>
</evidence>
<dbReference type="InterPro" id="IPR010994">
    <property type="entry name" value="RuvA_2-like"/>
</dbReference>
<dbReference type="PANTHER" id="PTHR36928:SF1">
    <property type="entry name" value="PHOSPHATASE YCDX-RELATED"/>
    <property type="match status" value="1"/>
</dbReference>
<evidence type="ECO:0000256" key="6">
    <source>
        <dbReference type="ARBA" id="ARBA00022481"/>
    </source>
</evidence>
<protein>
    <recommendedName>
        <fullName evidence="5">DNA polymerase beta</fullName>
        <ecNumber evidence="3">2.7.7.7</ecNumber>
        <ecNumber evidence="4">4.2.99.18</ecNumber>
    </recommendedName>
    <alternativeName>
        <fullName evidence="16">5'-deoxyribose-phosphate lyase</fullName>
    </alternativeName>
    <alternativeName>
        <fullName evidence="17">AP lyase</fullName>
    </alternativeName>
</protein>
<evidence type="ECO:0000256" key="8">
    <source>
        <dbReference type="ARBA" id="ARBA00022679"/>
    </source>
</evidence>
<evidence type="ECO:0000256" key="9">
    <source>
        <dbReference type="ARBA" id="ARBA00022695"/>
    </source>
</evidence>
<evidence type="ECO:0000313" key="25">
    <source>
        <dbReference type="EMBL" id="OGC52411.1"/>
    </source>
</evidence>
<dbReference type="InterPro" id="IPR003583">
    <property type="entry name" value="Hlx-hairpin-Hlx_DNA-bd_motif"/>
</dbReference>
<comment type="subcellular location">
    <subcellularLocation>
        <location evidence="2">Cytoplasm</location>
    </subcellularLocation>
</comment>
<name>A0A1F4V5H2_UNCKA</name>
<keyword evidence="12" id="KW-0832">Ubl conjugation</keyword>
<dbReference type="Pfam" id="PF02811">
    <property type="entry name" value="PHP"/>
    <property type="match status" value="1"/>
</dbReference>
<feature type="domain" description="Helix-hairpin-helix DNA-binding motif class 1" evidence="22">
    <location>
        <begin position="95"/>
        <end position="114"/>
    </location>
</feature>
<evidence type="ECO:0000256" key="3">
    <source>
        <dbReference type="ARBA" id="ARBA00012417"/>
    </source>
</evidence>
<dbReference type="SMART" id="SM00483">
    <property type="entry name" value="POLXc"/>
    <property type="match status" value="1"/>
</dbReference>
<dbReference type="Gene3D" id="1.10.150.20">
    <property type="entry name" value="5' to 3' exonuclease, C-terminal subdomain"/>
    <property type="match status" value="1"/>
</dbReference>
<evidence type="ECO:0000256" key="7">
    <source>
        <dbReference type="ARBA" id="ARBA00022634"/>
    </source>
</evidence>
<evidence type="ECO:0000256" key="20">
    <source>
        <dbReference type="ARBA" id="ARBA00045548"/>
    </source>
</evidence>
<dbReference type="InterPro" id="IPR004013">
    <property type="entry name" value="PHP_dom"/>
</dbReference>
<dbReference type="GO" id="GO:0006281">
    <property type="term" value="P:DNA repair"/>
    <property type="evidence" value="ECO:0007669"/>
    <property type="project" value="UniProtKB-KW"/>
</dbReference>
<dbReference type="InterPro" id="IPR016195">
    <property type="entry name" value="Pol/histidinol_Pase-like"/>
</dbReference>
<comment type="catalytic activity">
    <reaction evidence="18">
        <text>2'-deoxyribonucleotide-(2'-deoxyribose 5'-phosphate)-2'-deoxyribonucleotide-DNA = a 3'-end 2'-deoxyribonucleotide-(2,3-dehydro-2,3-deoxyribose 5'-phosphate)-DNA + a 5'-end 5'-phospho-2'-deoxyribonucleoside-DNA + H(+)</text>
        <dbReference type="Rhea" id="RHEA:66592"/>
        <dbReference type="Rhea" id="RHEA-COMP:13180"/>
        <dbReference type="Rhea" id="RHEA-COMP:16897"/>
        <dbReference type="Rhea" id="RHEA-COMP:17067"/>
        <dbReference type="ChEBI" id="CHEBI:15378"/>
        <dbReference type="ChEBI" id="CHEBI:136412"/>
        <dbReference type="ChEBI" id="CHEBI:157695"/>
        <dbReference type="ChEBI" id="CHEBI:167181"/>
        <dbReference type="EC" id="4.2.99.18"/>
    </reaction>
</comment>
<dbReference type="PANTHER" id="PTHR36928">
    <property type="entry name" value="PHOSPHATASE YCDX-RELATED"/>
    <property type="match status" value="1"/>
</dbReference>
<keyword evidence="15" id="KW-0234">DNA repair</keyword>
<gene>
    <name evidence="25" type="ORF">A2982_00990</name>
</gene>
<dbReference type="SMART" id="SM00278">
    <property type="entry name" value="HhH1"/>
    <property type="match status" value="3"/>
</dbReference>
<evidence type="ECO:0000256" key="12">
    <source>
        <dbReference type="ARBA" id="ARBA00022843"/>
    </source>
</evidence>
<dbReference type="GO" id="GO:0042578">
    <property type="term" value="F:phosphoric ester hydrolase activity"/>
    <property type="evidence" value="ECO:0007669"/>
    <property type="project" value="TreeGrafter"/>
</dbReference>
<dbReference type="SUPFAM" id="SSF47802">
    <property type="entry name" value="DNA polymerase beta, N-terminal domain-like"/>
    <property type="match status" value="1"/>
</dbReference>
<keyword evidence="9" id="KW-0548">Nucleotidyltransferase</keyword>
<feature type="domain" description="DNA-directed DNA polymerase X" evidence="24">
    <location>
        <begin position="1"/>
        <end position="319"/>
    </location>
</feature>
<accession>A0A1F4V5H2</accession>
<evidence type="ECO:0000256" key="4">
    <source>
        <dbReference type="ARBA" id="ARBA00012720"/>
    </source>
</evidence>
<dbReference type="GO" id="GO:0005829">
    <property type="term" value="C:cytosol"/>
    <property type="evidence" value="ECO:0007669"/>
    <property type="project" value="TreeGrafter"/>
</dbReference>
<dbReference type="InterPro" id="IPR003141">
    <property type="entry name" value="Pol/His_phosphatase_N"/>
</dbReference>
<dbReference type="AlphaFoldDB" id="A0A1F4V5H2"/>
<evidence type="ECO:0000259" key="24">
    <source>
        <dbReference type="SMART" id="SM00483"/>
    </source>
</evidence>
<dbReference type="SUPFAM" id="SSF89550">
    <property type="entry name" value="PHP domain-like"/>
    <property type="match status" value="1"/>
</dbReference>
<keyword evidence="13" id="KW-0239">DNA-directed DNA polymerase</keyword>
<keyword evidence="7" id="KW-0237">DNA synthesis</keyword>
<dbReference type="CDD" id="cd00141">
    <property type="entry name" value="NT_POLXc"/>
    <property type="match status" value="1"/>
</dbReference>
<evidence type="ECO:0000256" key="15">
    <source>
        <dbReference type="ARBA" id="ARBA00023204"/>
    </source>
</evidence>
<evidence type="ECO:0000256" key="1">
    <source>
        <dbReference type="ARBA" id="ARBA00001946"/>
    </source>
</evidence>
<dbReference type="STRING" id="1802624.A2982_00990"/>
<evidence type="ECO:0000256" key="19">
    <source>
        <dbReference type="ARBA" id="ARBA00044678"/>
    </source>
</evidence>
<dbReference type="SUPFAM" id="SSF81301">
    <property type="entry name" value="Nucleotidyltransferase"/>
    <property type="match status" value="1"/>
</dbReference>
<dbReference type="PIRSF" id="PIRSF005047">
    <property type="entry name" value="UCP005047_YshC"/>
    <property type="match status" value="1"/>
</dbReference>
<sequence>MVNQEIAEIFNNMSAYFEMSTEKNAFFKARAYRVAAETLGKFPYDLSLPEWQNLEKLKKIEGIGQSTGLHIIEYIKTKKVKEYEDMKAKSPVKLEELLKVQGIGPKKILKLYKELKVTDIESLKKAAESNEISKLEGFGDKSQGNILESIEFAITNKDRKSIALVEPEIQGIIEYLKRCSEIAKFEVVGSYRRRKETVADIDILVASSRPEDAMSYFVNFPKTEKILGHGDTKSSIWLDSKIQVDIRIIPLESFGSALQYFTGSVEHNVKLRNIAISKGYKLSEYGLFNRKTNKVVESKSEKKIYEILVSNYVEPELREDKGELDSAIKNSLPHLITLDDIKGDIQMHSTFSDGVNSIEEMAQKGIELGYKYIGISDHFGKLKIAGAIDESEFDEYLEAVREADSKVKAIKILAGGEVEIDADGNLEFAEEKLKKLDFVVAAIHFKTGMESDLMTKRIIKAVQNPLTTFLAHPTNRLIGQRPGYEFDYNQVFKEAKENNVALEINSQPLRLDLNDSHVKAASEMGCKIVINTDAHSVHEMEYMKYGLDVARRGWIEKKGLFYPNT</sequence>
<evidence type="ECO:0000256" key="13">
    <source>
        <dbReference type="ARBA" id="ARBA00022932"/>
    </source>
</evidence>
<evidence type="ECO:0000256" key="21">
    <source>
        <dbReference type="ARBA" id="ARBA00049244"/>
    </source>
</evidence>
<dbReference type="GO" id="GO:0140078">
    <property type="term" value="F:class I DNA-(apurinic or apyrimidinic site) endonuclease activity"/>
    <property type="evidence" value="ECO:0007669"/>
    <property type="project" value="UniProtKB-EC"/>
</dbReference>
<evidence type="ECO:0000256" key="16">
    <source>
        <dbReference type="ARBA" id="ARBA00035717"/>
    </source>
</evidence>
<dbReference type="CDD" id="cd07436">
    <property type="entry name" value="PHP_PolX"/>
    <property type="match status" value="1"/>
</dbReference>
<dbReference type="InterPro" id="IPR002054">
    <property type="entry name" value="DNA-dir_DNA_pol_X"/>
</dbReference>
<dbReference type="EMBL" id="MEVH01000001">
    <property type="protein sequence ID" value="OGC52411.1"/>
    <property type="molecule type" value="Genomic_DNA"/>
</dbReference>
<evidence type="ECO:0000256" key="18">
    <source>
        <dbReference type="ARBA" id="ARBA00044632"/>
    </source>
</evidence>
<dbReference type="NCBIfam" id="NF006375">
    <property type="entry name" value="PRK08609.1"/>
    <property type="match status" value="1"/>
</dbReference>
<evidence type="ECO:0000256" key="11">
    <source>
        <dbReference type="ARBA" id="ARBA00022763"/>
    </source>
</evidence>
<dbReference type="EC" id="2.7.7.7" evidence="3"/>
<comment type="caution">
    <text evidence="25">The sequence shown here is derived from an EMBL/GenBank/DDBJ whole genome shotgun (WGS) entry which is preliminary data.</text>
</comment>
<dbReference type="InterPro" id="IPR050243">
    <property type="entry name" value="PHP_phosphatase"/>
</dbReference>